<name>A0A1J1J782_9DIPT</name>
<keyword evidence="2" id="KW-1185">Reference proteome</keyword>
<dbReference type="Proteomes" id="UP000183832">
    <property type="component" value="Unassembled WGS sequence"/>
</dbReference>
<organism evidence="1 2">
    <name type="scientific">Clunio marinus</name>
    <dbReference type="NCBI Taxonomy" id="568069"/>
    <lineage>
        <taxon>Eukaryota</taxon>
        <taxon>Metazoa</taxon>
        <taxon>Ecdysozoa</taxon>
        <taxon>Arthropoda</taxon>
        <taxon>Hexapoda</taxon>
        <taxon>Insecta</taxon>
        <taxon>Pterygota</taxon>
        <taxon>Neoptera</taxon>
        <taxon>Endopterygota</taxon>
        <taxon>Diptera</taxon>
        <taxon>Nematocera</taxon>
        <taxon>Chironomoidea</taxon>
        <taxon>Chironomidae</taxon>
        <taxon>Clunio</taxon>
    </lineage>
</organism>
<sequence length="81" mass="9823">MLERDKLIFTHLNDNYFVQKFLTLQIPHDVHTKQHKTAQHRRHLMFQAQSESLRLTSILMCLTRRKILLKDKFNDIDSCWS</sequence>
<proteinExistence type="predicted"/>
<protein>
    <submittedName>
        <fullName evidence="1">CLUMA_CG020600, isoform A</fullName>
    </submittedName>
</protein>
<accession>A0A1J1J782</accession>
<dbReference type="EMBL" id="CVRI01000073">
    <property type="protein sequence ID" value="CRL07636.1"/>
    <property type="molecule type" value="Genomic_DNA"/>
</dbReference>
<reference evidence="1 2" key="1">
    <citation type="submission" date="2015-04" db="EMBL/GenBank/DDBJ databases">
        <authorList>
            <person name="Syromyatnikov M.Y."/>
            <person name="Popov V.N."/>
        </authorList>
    </citation>
    <scope>NUCLEOTIDE SEQUENCE [LARGE SCALE GENOMIC DNA]</scope>
</reference>
<evidence type="ECO:0000313" key="2">
    <source>
        <dbReference type="Proteomes" id="UP000183832"/>
    </source>
</evidence>
<evidence type="ECO:0000313" key="1">
    <source>
        <dbReference type="EMBL" id="CRL07636.1"/>
    </source>
</evidence>
<gene>
    <name evidence="1" type="ORF">CLUMA_CG020600</name>
</gene>
<dbReference type="AlphaFoldDB" id="A0A1J1J782"/>